<protein>
    <recommendedName>
        <fullName evidence="9">Major facilitator superfamily (MFS) profile domain-containing protein</fullName>
    </recommendedName>
</protein>
<dbReference type="InterPro" id="IPR005828">
    <property type="entry name" value="MFS_sugar_transport-like"/>
</dbReference>
<dbReference type="InterPro" id="IPR036259">
    <property type="entry name" value="MFS_trans_sf"/>
</dbReference>
<proteinExistence type="inferred from homology"/>
<feature type="transmembrane region" description="Helical" evidence="8">
    <location>
        <begin position="21"/>
        <end position="40"/>
    </location>
</feature>
<keyword evidence="11" id="KW-1185">Reference proteome</keyword>
<organism evidence="10 11">
    <name type="scientific">Babjeviella inositovora NRRL Y-12698</name>
    <dbReference type="NCBI Taxonomy" id="984486"/>
    <lineage>
        <taxon>Eukaryota</taxon>
        <taxon>Fungi</taxon>
        <taxon>Dikarya</taxon>
        <taxon>Ascomycota</taxon>
        <taxon>Saccharomycotina</taxon>
        <taxon>Pichiomycetes</taxon>
        <taxon>Serinales incertae sedis</taxon>
        <taxon>Babjeviella</taxon>
    </lineage>
</organism>
<dbReference type="GeneID" id="30149405"/>
<dbReference type="EMBL" id="KV454426">
    <property type="protein sequence ID" value="ODQ83089.1"/>
    <property type="molecule type" value="Genomic_DNA"/>
</dbReference>
<evidence type="ECO:0000313" key="11">
    <source>
        <dbReference type="Proteomes" id="UP000094336"/>
    </source>
</evidence>
<keyword evidence="5 8" id="KW-1133">Transmembrane helix</keyword>
<evidence type="ECO:0000256" key="8">
    <source>
        <dbReference type="SAM" id="Phobius"/>
    </source>
</evidence>
<dbReference type="FunFam" id="1.20.1250.20:FF:000026">
    <property type="entry name" value="MFS quinate transporter QutD"/>
    <property type="match status" value="1"/>
</dbReference>
<evidence type="ECO:0000256" key="7">
    <source>
        <dbReference type="RuleBase" id="RU003346"/>
    </source>
</evidence>
<sequence>MSPLQSKFITAYDKPPKTYNIYVIATISTLSGLMFGFDISSVSSFVSQEHYLKFFNHPSAIAQGGITAAMSGGSFLGSLASAFTSDTLGRRISMTLCSFFWIVGAIIQSSSQNQGQLIAGRLISGIGIGYGSSAAPTYLSEISPPKVRGAIGSLFQFAVTVGIMIMFYIGYGCSFINGTGSFRVAWGIQIIPGLILMAGIPFLPESPRWLASIGHWDEAVEIITRVTGKGDASHRDVVIQLEEIKEQLIIDENASNFQYWDLFRKENIKRTSVGIFAQIWQQMCGMNVMMYYIVYIFEMAGMTGNINLVSSSIQYVINVVMTIPALLFIDKVGRRPLLLVGAVLMMTWLFASAGLLATYSQPQPNGFDGNNTVRISIPDTEGKAAKAVIACSFLFVASFAPTWGPGIWLYCSEIFPTHQRAKASALCAAFNWIFNFALSMFVPSAFRNITWKTYIVFGVMCIAMFFHVYFMFPETRGKTLEEISKMWDENIPAWKTTSYIPDMPITDDKGVHLEHKENLSGELSEELSD</sequence>
<dbReference type="PANTHER" id="PTHR48022">
    <property type="entry name" value="PLASTIDIC GLUCOSE TRANSPORTER 4"/>
    <property type="match status" value="1"/>
</dbReference>
<comment type="subcellular location">
    <subcellularLocation>
        <location evidence="1">Membrane</location>
        <topology evidence="1">Multi-pass membrane protein</topology>
    </subcellularLocation>
</comment>
<dbReference type="PRINTS" id="PR00171">
    <property type="entry name" value="SUGRTRNSPORT"/>
</dbReference>
<name>A0A1E3QZI1_9ASCO</name>
<feature type="transmembrane region" description="Helical" evidence="8">
    <location>
        <begin position="423"/>
        <end position="442"/>
    </location>
</feature>
<dbReference type="RefSeq" id="XP_018988417.1">
    <property type="nucleotide sequence ID" value="XM_019131552.1"/>
</dbReference>
<dbReference type="AlphaFoldDB" id="A0A1E3QZI1"/>
<keyword evidence="3 7" id="KW-0813">Transport</keyword>
<feature type="transmembrane region" description="Helical" evidence="8">
    <location>
        <begin position="454"/>
        <end position="472"/>
    </location>
</feature>
<dbReference type="InterPro" id="IPR050360">
    <property type="entry name" value="MFS_Sugar_Transporters"/>
</dbReference>
<dbReference type="GO" id="GO:0005351">
    <property type="term" value="F:carbohydrate:proton symporter activity"/>
    <property type="evidence" value="ECO:0007669"/>
    <property type="project" value="TreeGrafter"/>
</dbReference>
<dbReference type="InterPro" id="IPR020846">
    <property type="entry name" value="MFS_dom"/>
</dbReference>
<feature type="transmembrane region" description="Helical" evidence="8">
    <location>
        <begin position="306"/>
        <end position="329"/>
    </location>
</feature>
<evidence type="ECO:0000313" key="10">
    <source>
        <dbReference type="EMBL" id="ODQ83089.1"/>
    </source>
</evidence>
<dbReference type="InterPro" id="IPR003663">
    <property type="entry name" value="Sugar/inositol_transpt"/>
</dbReference>
<dbReference type="STRING" id="984486.A0A1E3QZI1"/>
<dbReference type="OrthoDB" id="4142200at2759"/>
<dbReference type="Gene3D" id="1.20.1250.20">
    <property type="entry name" value="MFS general substrate transporter like domains"/>
    <property type="match status" value="1"/>
</dbReference>
<reference evidence="11" key="1">
    <citation type="submission" date="2016-05" db="EMBL/GenBank/DDBJ databases">
        <title>Comparative genomics of biotechnologically important yeasts.</title>
        <authorList>
            <consortium name="DOE Joint Genome Institute"/>
            <person name="Riley R."/>
            <person name="Haridas S."/>
            <person name="Wolfe K.H."/>
            <person name="Lopes M.R."/>
            <person name="Hittinger C.T."/>
            <person name="Goker M."/>
            <person name="Salamov A."/>
            <person name="Wisecaver J."/>
            <person name="Long T.M."/>
            <person name="Aerts A.L."/>
            <person name="Barry K."/>
            <person name="Choi C."/>
            <person name="Clum A."/>
            <person name="Coughlan A.Y."/>
            <person name="Deshpande S."/>
            <person name="Douglass A.P."/>
            <person name="Hanson S.J."/>
            <person name="Klenk H.-P."/>
            <person name="Labutti K."/>
            <person name="Lapidus A."/>
            <person name="Lindquist E."/>
            <person name="Lipzen A."/>
            <person name="Meier-Kolthoff J.P."/>
            <person name="Ohm R.A."/>
            <person name="Otillar R.P."/>
            <person name="Pangilinan J."/>
            <person name="Peng Y."/>
            <person name="Rokas A."/>
            <person name="Rosa C.A."/>
            <person name="Scheuner C."/>
            <person name="Sibirny A.A."/>
            <person name="Slot J.C."/>
            <person name="Stielow J.B."/>
            <person name="Sun H."/>
            <person name="Kurtzman C.P."/>
            <person name="Blackwell M."/>
            <person name="Grigoriev I.V."/>
            <person name="Jeffries T.W."/>
        </authorList>
    </citation>
    <scope>NUCLEOTIDE SEQUENCE [LARGE SCALE GENOMIC DNA]</scope>
    <source>
        <strain evidence="11">NRRL Y-12698</strain>
    </source>
</reference>
<dbReference type="SUPFAM" id="SSF103473">
    <property type="entry name" value="MFS general substrate transporter"/>
    <property type="match status" value="1"/>
</dbReference>
<dbReference type="PROSITE" id="PS00217">
    <property type="entry name" value="SUGAR_TRANSPORT_2"/>
    <property type="match status" value="1"/>
</dbReference>
<dbReference type="CDD" id="cd17356">
    <property type="entry name" value="MFS_HXT"/>
    <property type="match status" value="1"/>
</dbReference>
<evidence type="ECO:0000256" key="3">
    <source>
        <dbReference type="ARBA" id="ARBA00022448"/>
    </source>
</evidence>
<dbReference type="Proteomes" id="UP000094336">
    <property type="component" value="Unassembled WGS sequence"/>
</dbReference>
<feature type="transmembrane region" description="Helical" evidence="8">
    <location>
        <begin position="60"/>
        <end position="80"/>
    </location>
</feature>
<evidence type="ECO:0000259" key="9">
    <source>
        <dbReference type="PROSITE" id="PS50850"/>
    </source>
</evidence>
<comment type="similarity">
    <text evidence="2 7">Belongs to the major facilitator superfamily. Sugar transporter (TC 2.A.1.1) family.</text>
</comment>
<dbReference type="GO" id="GO:0016020">
    <property type="term" value="C:membrane"/>
    <property type="evidence" value="ECO:0007669"/>
    <property type="project" value="UniProtKB-SubCell"/>
</dbReference>
<gene>
    <name evidence="10" type="ORF">BABINDRAFT_31609</name>
</gene>
<feature type="transmembrane region" description="Helical" evidence="8">
    <location>
        <begin position="273"/>
        <end position="294"/>
    </location>
</feature>
<keyword evidence="4 8" id="KW-0812">Transmembrane</keyword>
<evidence type="ECO:0000256" key="2">
    <source>
        <dbReference type="ARBA" id="ARBA00010992"/>
    </source>
</evidence>
<dbReference type="PROSITE" id="PS00216">
    <property type="entry name" value="SUGAR_TRANSPORT_1"/>
    <property type="match status" value="1"/>
</dbReference>
<dbReference type="InterPro" id="IPR005829">
    <property type="entry name" value="Sugar_transporter_CS"/>
</dbReference>
<feature type="domain" description="Major facilitator superfamily (MFS) profile" evidence="9">
    <location>
        <begin position="24"/>
        <end position="476"/>
    </location>
</feature>
<accession>A0A1E3QZI1</accession>
<evidence type="ECO:0000256" key="5">
    <source>
        <dbReference type="ARBA" id="ARBA00022989"/>
    </source>
</evidence>
<evidence type="ECO:0000256" key="6">
    <source>
        <dbReference type="ARBA" id="ARBA00023136"/>
    </source>
</evidence>
<evidence type="ECO:0000256" key="1">
    <source>
        <dbReference type="ARBA" id="ARBA00004141"/>
    </source>
</evidence>
<feature type="transmembrane region" description="Helical" evidence="8">
    <location>
        <begin position="151"/>
        <end position="171"/>
    </location>
</feature>
<feature type="transmembrane region" description="Helical" evidence="8">
    <location>
        <begin position="336"/>
        <end position="359"/>
    </location>
</feature>
<dbReference type="PANTHER" id="PTHR48022:SF7">
    <property type="entry name" value="MAJOR FACILITATOR SUPERFAMILY (MFS) PROFILE DOMAIN-CONTAINING PROTEIN-RELATED"/>
    <property type="match status" value="1"/>
</dbReference>
<evidence type="ECO:0000256" key="4">
    <source>
        <dbReference type="ARBA" id="ARBA00022692"/>
    </source>
</evidence>
<keyword evidence="6 8" id="KW-0472">Membrane</keyword>
<feature type="transmembrane region" description="Helical" evidence="8">
    <location>
        <begin position="117"/>
        <end position="139"/>
    </location>
</feature>
<dbReference type="NCBIfam" id="TIGR00879">
    <property type="entry name" value="SP"/>
    <property type="match status" value="1"/>
</dbReference>
<feature type="transmembrane region" description="Helical" evidence="8">
    <location>
        <begin position="387"/>
        <end position="411"/>
    </location>
</feature>
<dbReference type="Pfam" id="PF00083">
    <property type="entry name" value="Sugar_tr"/>
    <property type="match status" value="1"/>
</dbReference>
<dbReference type="PROSITE" id="PS50850">
    <property type="entry name" value="MFS"/>
    <property type="match status" value="1"/>
</dbReference>